<organism evidence="1 2">
    <name type="scientific">Nocardioides perillae</name>
    <dbReference type="NCBI Taxonomy" id="1119534"/>
    <lineage>
        <taxon>Bacteria</taxon>
        <taxon>Bacillati</taxon>
        <taxon>Actinomycetota</taxon>
        <taxon>Actinomycetes</taxon>
        <taxon>Propionibacteriales</taxon>
        <taxon>Nocardioidaceae</taxon>
        <taxon>Nocardioides</taxon>
    </lineage>
</organism>
<gene>
    <name evidence="1" type="ORF">BJ989_001796</name>
</gene>
<comment type="caution">
    <text evidence="1">The sequence shown here is derived from an EMBL/GenBank/DDBJ whole genome shotgun (WGS) entry which is preliminary data.</text>
</comment>
<evidence type="ECO:0000313" key="2">
    <source>
        <dbReference type="Proteomes" id="UP000544110"/>
    </source>
</evidence>
<reference evidence="1 2" key="1">
    <citation type="submission" date="2020-07" db="EMBL/GenBank/DDBJ databases">
        <title>Sequencing the genomes of 1000 actinobacteria strains.</title>
        <authorList>
            <person name="Klenk H.-P."/>
        </authorList>
    </citation>
    <scope>NUCLEOTIDE SEQUENCE [LARGE SCALE GENOMIC DNA]</scope>
    <source>
        <strain evidence="1 2">DSM 24552</strain>
    </source>
</reference>
<dbReference type="AlphaFoldDB" id="A0A7Y9RRY8"/>
<dbReference type="RefSeq" id="WP_179517923.1">
    <property type="nucleotide sequence ID" value="NZ_JACCAC010000001.1"/>
</dbReference>
<dbReference type="EMBL" id="JACCAC010000001">
    <property type="protein sequence ID" value="NYG55492.1"/>
    <property type="molecule type" value="Genomic_DNA"/>
</dbReference>
<proteinExistence type="predicted"/>
<evidence type="ECO:0008006" key="3">
    <source>
        <dbReference type="Google" id="ProtNLM"/>
    </source>
</evidence>
<accession>A0A7Y9RRY8</accession>
<protein>
    <recommendedName>
        <fullName evidence="3">Transcriptional regulator, AbiEi antitoxin, Type IV TA system</fullName>
    </recommendedName>
</protein>
<evidence type="ECO:0000313" key="1">
    <source>
        <dbReference type="EMBL" id="NYG55492.1"/>
    </source>
</evidence>
<keyword evidence="2" id="KW-1185">Reference proteome</keyword>
<name>A0A7Y9RRY8_9ACTN</name>
<dbReference type="Proteomes" id="UP000544110">
    <property type="component" value="Unassembled WGS sequence"/>
</dbReference>
<sequence length="321" mass="34827">MDQADLVGLRALQSRQAGVVSRRQARDLGLGDVHVARQLRRREWARIHPGVFVDHTGPPTREQRAWAAVLAHAPAALSGWSSLRADGLFLDRDDGVVHVVVPAARRARPAPDVRVRRLGDWAAQVRDGLHPPRTRLEHAALTAASACRTDDAAAAVLGDVVQSRRTTGARLAATLATMTRLPRRALLAEVVGDVTAGARSALERRYLRDVERAHGLPEGARQVRTLDEASGAVTYCDVRYAYDVRVELDGRVGHDPAAAQWRDLERDLASAARGDLTLRARWGTVLTPCRLAAVVAGVLRCRGWQGSPRRCGPGCDVDLPG</sequence>